<feature type="compositionally biased region" description="Low complexity" evidence="12">
    <location>
        <begin position="1048"/>
        <end position="1069"/>
    </location>
</feature>
<comment type="catalytic activity">
    <reaction evidence="11">
        <text>DNA(n) + a 2'-deoxyribonucleoside 5'-triphosphate = DNA(n+1) + diphosphate</text>
        <dbReference type="Rhea" id="RHEA:22508"/>
        <dbReference type="Rhea" id="RHEA-COMP:17339"/>
        <dbReference type="Rhea" id="RHEA-COMP:17340"/>
        <dbReference type="ChEBI" id="CHEBI:33019"/>
        <dbReference type="ChEBI" id="CHEBI:61560"/>
        <dbReference type="ChEBI" id="CHEBI:173112"/>
        <dbReference type="EC" id="2.7.7.7"/>
    </reaction>
</comment>
<evidence type="ECO:0000256" key="5">
    <source>
        <dbReference type="ARBA" id="ARBA00022705"/>
    </source>
</evidence>
<feature type="compositionally biased region" description="Basic and acidic residues" evidence="12">
    <location>
        <begin position="802"/>
        <end position="813"/>
    </location>
</feature>
<feature type="compositionally biased region" description="Low complexity" evidence="12">
    <location>
        <begin position="452"/>
        <end position="477"/>
    </location>
</feature>
<dbReference type="SUPFAM" id="SSF48019">
    <property type="entry name" value="post-AAA+ oligomerization domain-like"/>
    <property type="match status" value="1"/>
</dbReference>
<evidence type="ECO:0000313" key="14">
    <source>
        <dbReference type="EMBL" id="MBP2409105.1"/>
    </source>
</evidence>
<evidence type="ECO:0000256" key="9">
    <source>
        <dbReference type="ARBA" id="ARBA00022840"/>
    </source>
</evidence>
<dbReference type="CDD" id="cd18137">
    <property type="entry name" value="HLD_clamp_pol_III_gamma_tau"/>
    <property type="match status" value="1"/>
</dbReference>
<evidence type="ECO:0000256" key="7">
    <source>
        <dbReference type="ARBA" id="ARBA00022741"/>
    </source>
</evidence>
<evidence type="ECO:0000256" key="12">
    <source>
        <dbReference type="SAM" id="MobiDB-lite"/>
    </source>
</evidence>
<reference evidence="14 15" key="1">
    <citation type="submission" date="2021-03" db="EMBL/GenBank/DDBJ databases">
        <title>Sequencing the genomes of 1000 actinobacteria strains.</title>
        <authorList>
            <person name="Klenk H.-P."/>
        </authorList>
    </citation>
    <scope>NUCLEOTIDE SEQUENCE [LARGE SCALE GENOMIC DNA]</scope>
    <source>
        <strain evidence="14 15">DSM 14564</strain>
    </source>
</reference>
<dbReference type="Gene3D" id="1.10.8.60">
    <property type="match status" value="1"/>
</dbReference>
<dbReference type="SUPFAM" id="SSF52540">
    <property type="entry name" value="P-loop containing nucleoside triphosphate hydrolases"/>
    <property type="match status" value="1"/>
</dbReference>
<evidence type="ECO:0000256" key="3">
    <source>
        <dbReference type="ARBA" id="ARBA00022679"/>
    </source>
</evidence>
<feature type="compositionally biased region" description="Basic and acidic residues" evidence="12">
    <location>
        <begin position="908"/>
        <end position="917"/>
    </location>
</feature>
<keyword evidence="4 14" id="KW-0548">Nucleotidyltransferase</keyword>
<keyword evidence="9" id="KW-0067">ATP-binding</keyword>
<accession>A0ABS4YJX9</accession>
<comment type="similarity">
    <text evidence="1">Belongs to the DnaX/STICHEL family.</text>
</comment>
<feature type="compositionally biased region" description="Low complexity" evidence="12">
    <location>
        <begin position="984"/>
        <end position="1009"/>
    </location>
</feature>
<evidence type="ECO:0000256" key="4">
    <source>
        <dbReference type="ARBA" id="ARBA00022695"/>
    </source>
</evidence>
<keyword evidence="8" id="KW-0862">Zinc</keyword>
<feature type="region of interest" description="Disordered" evidence="12">
    <location>
        <begin position="621"/>
        <end position="1136"/>
    </location>
</feature>
<dbReference type="Pfam" id="PF13177">
    <property type="entry name" value="DNA_pol3_delta2"/>
    <property type="match status" value="1"/>
</dbReference>
<feature type="compositionally biased region" description="Gly residues" evidence="12">
    <location>
        <begin position="671"/>
        <end position="691"/>
    </location>
</feature>
<dbReference type="InterPro" id="IPR012763">
    <property type="entry name" value="DNA_pol_III_sug/sutau_N"/>
</dbReference>
<feature type="compositionally biased region" description="Gly residues" evidence="12">
    <location>
        <begin position="651"/>
        <end position="660"/>
    </location>
</feature>
<dbReference type="PANTHER" id="PTHR11669:SF0">
    <property type="entry name" value="PROTEIN STICHEL-LIKE 2"/>
    <property type="match status" value="1"/>
</dbReference>
<feature type="region of interest" description="Disordered" evidence="12">
    <location>
        <begin position="371"/>
        <end position="545"/>
    </location>
</feature>
<feature type="compositionally biased region" description="Basic and acidic residues" evidence="12">
    <location>
        <begin position="415"/>
        <end position="431"/>
    </location>
</feature>
<dbReference type="InterPro" id="IPR027417">
    <property type="entry name" value="P-loop_NTPase"/>
</dbReference>
<feature type="compositionally biased region" description="Pro residues" evidence="12">
    <location>
        <begin position="478"/>
        <end position="498"/>
    </location>
</feature>
<dbReference type="InterPro" id="IPR050238">
    <property type="entry name" value="DNA_Rep/Repair_Clamp_Loader"/>
</dbReference>
<feature type="compositionally biased region" description="Polar residues" evidence="12">
    <location>
        <begin position="1074"/>
        <end position="1086"/>
    </location>
</feature>
<sequence>MAIALYRRYRPESFAEVIGQDHVTTPLRRALRAGRVGHAYLFSGPRGCGKTTSARILARCLNCEQGPTDVPCGQCDSCRDLARGGSGSLDVVEIDAASHGGVDDARELRERASFAPVRDRYKVFIIDEAHMVTSAGFNALLKLVEEPPEHVKFVFATTEPDKVIGTIRSRTHHYPFRLIPPQVLAPYLDEVCAAEGVDVGEGVMPLVVRAGGGSARDSMSVLDQLMAGAGEDGLDFQTAIALLGFTDTALLDSAITAIAERDAASLYGAVEHVLATGHEPRRFVEDLLERMRDLIVLAAVPDRGADLLPQVPADELERMRGQATMFAPADLSQCGDLVHETLSTMSGATSPRLHLELLAARLVLRDERAALAAPTDGGGSRPAPAQGGREGAAAPTGRGGPAQGAPPSAPGGAGGREEARRIAQEKAESSRQARSGRAPDAGEAPQDPAPVPAAGAAGAGIAAGAAAGQQADAAAPEASPPQQPSHPQAPQPQAPQPQEPQAQAPQPQAPQAQAPQPQEPQAQAPQEAPGTAGPSGGAGGLDPDEVRSHWSAILDELSQIRRPSWALISQNGHVHGAHGSTLVIGFRTEGLLSAFHRGTGAENLADAVRRIMHTDITVEAVVGEDPGPGGGGGSGGSGPSGPGHPQDTGSPGVGQQGGGPQSADQRSPGQQGAGQQGAGQQGAGPQGGGPPDGGPSAGPSTADRRTGGPQGDDSQSPGEEPAPAAPATTPAPWGDAVSQMAPSSQPPATPQEEQPPSAGQRASERAMRAAARASQQNRGPADPGPDRVEDFPPEPDDPFPPDPRESFEPEPRSSEPSAAAPRPGSAQEAPQERRTGPAQHGPGGTGRWSDALAPDAGAPAAAPGRADRPASAGSATGAAPADAAPAAAPPATTGASTGEPPVVDDEGRDALPPEEPRTYGQAALKRAIAEGRVVRSRPAQNTTAQAATGATGGAVVASAPEPSGLGSAVSAASPGMAPSPSPAAPTASAAPGAAASPAPTAPSAAPAATEDSGSSWGAATAAARQDPAEEPGAHPAPASAFSGSGNVAESASARAAASWGTAAVASAPAPEDTSAPTAETVSTTAPARSGAALVREAAQASRTAGLRSRSAQSAADQEAPEADHTGGATRDDDDAVVAQRNGREIIEAVLGGKVLEVIDETERY</sequence>
<dbReference type="InterPro" id="IPR045085">
    <property type="entry name" value="HLD_clamp_pol_III_gamma_tau"/>
</dbReference>
<evidence type="ECO:0000256" key="1">
    <source>
        <dbReference type="ARBA" id="ARBA00006360"/>
    </source>
</evidence>
<feature type="compositionally biased region" description="Low complexity" evidence="12">
    <location>
        <begin position="814"/>
        <end position="823"/>
    </location>
</feature>
<evidence type="ECO:0000256" key="2">
    <source>
        <dbReference type="ARBA" id="ARBA00012417"/>
    </source>
</evidence>
<evidence type="ECO:0000256" key="11">
    <source>
        <dbReference type="ARBA" id="ARBA00049244"/>
    </source>
</evidence>
<feature type="compositionally biased region" description="Low complexity" evidence="12">
    <location>
        <begin position="966"/>
        <end position="976"/>
    </location>
</feature>
<organism evidence="14 15">
    <name type="scientific">Brachybacterium fresconis</name>
    <dbReference type="NCBI Taxonomy" id="173363"/>
    <lineage>
        <taxon>Bacteria</taxon>
        <taxon>Bacillati</taxon>
        <taxon>Actinomycetota</taxon>
        <taxon>Actinomycetes</taxon>
        <taxon>Micrococcales</taxon>
        <taxon>Dermabacteraceae</taxon>
        <taxon>Brachybacterium</taxon>
    </lineage>
</organism>
<evidence type="ECO:0000313" key="15">
    <source>
        <dbReference type="Proteomes" id="UP000698222"/>
    </source>
</evidence>
<gene>
    <name evidence="14" type="ORF">JOF44_002008</name>
</gene>
<dbReference type="RefSeq" id="WP_209890535.1">
    <property type="nucleotide sequence ID" value="NZ_JAGIOC010000001.1"/>
</dbReference>
<dbReference type="InterPro" id="IPR003593">
    <property type="entry name" value="AAA+_ATPase"/>
</dbReference>
<keyword evidence="15" id="KW-1185">Reference proteome</keyword>
<dbReference type="Pfam" id="PF12169">
    <property type="entry name" value="DNA_pol3_gamma3"/>
    <property type="match status" value="1"/>
</dbReference>
<keyword evidence="5" id="KW-0235">DNA replication</keyword>
<proteinExistence type="inferred from homology"/>
<feature type="compositionally biased region" description="Low complexity" evidence="12">
    <location>
        <begin position="939"/>
        <end position="959"/>
    </location>
</feature>
<dbReference type="InterPro" id="IPR022754">
    <property type="entry name" value="DNA_pol_III_gamma-3"/>
</dbReference>
<name>A0ABS4YJX9_9MICO</name>
<keyword evidence="3 14" id="KW-0808">Transferase</keyword>
<dbReference type="NCBIfam" id="TIGR02397">
    <property type="entry name" value="dnaX_nterm"/>
    <property type="match status" value="1"/>
</dbReference>
<comment type="caution">
    <text evidence="14">The sequence shown here is derived from an EMBL/GenBank/DDBJ whole genome shotgun (WGS) entry which is preliminary data.</text>
</comment>
<feature type="compositionally biased region" description="Low complexity" evidence="12">
    <location>
        <begin position="499"/>
        <end position="532"/>
    </location>
</feature>
<feature type="domain" description="AAA+ ATPase" evidence="13">
    <location>
        <begin position="36"/>
        <end position="184"/>
    </location>
</feature>
<keyword evidence="7" id="KW-0547">Nucleotide-binding</keyword>
<protein>
    <recommendedName>
        <fullName evidence="2">DNA-directed DNA polymerase</fullName>
        <ecNumber evidence="2">2.7.7.7</ecNumber>
    </recommendedName>
</protein>
<feature type="compositionally biased region" description="Low complexity" evidence="12">
    <location>
        <begin position="721"/>
        <end position="743"/>
    </location>
</feature>
<evidence type="ECO:0000256" key="6">
    <source>
        <dbReference type="ARBA" id="ARBA00022723"/>
    </source>
</evidence>
<dbReference type="EMBL" id="JAGIOC010000001">
    <property type="protein sequence ID" value="MBP2409105.1"/>
    <property type="molecule type" value="Genomic_DNA"/>
</dbReference>
<keyword evidence="10" id="KW-0239">DNA-directed DNA polymerase</keyword>
<dbReference type="InterPro" id="IPR008921">
    <property type="entry name" value="DNA_pol3_clamp-load_cplx_C"/>
</dbReference>
<dbReference type="NCBIfam" id="NF005846">
    <property type="entry name" value="PRK07764.1-6"/>
    <property type="match status" value="1"/>
</dbReference>
<dbReference type="Proteomes" id="UP000698222">
    <property type="component" value="Unassembled WGS sequence"/>
</dbReference>
<evidence type="ECO:0000256" key="10">
    <source>
        <dbReference type="ARBA" id="ARBA00022932"/>
    </source>
</evidence>
<feature type="compositionally biased region" description="Gly residues" evidence="12">
    <location>
        <begin position="626"/>
        <end position="641"/>
    </location>
</feature>
<evidence type="ECO:0000256" key="8">
    <source>
        <dbReference type="ARBA" id="ARBA00022833"/>
    </source>
</evidence>
<dbReference type="SMART" id="SM00382">
    <property type="entry name" value="AAA"/>
    <property type="match status" value="1"/>
</dbReference>
<dbReference type="PANTHER" id="PTHR11669">
    <property type="entry name" value="REPLICATION FACTOR C / DNA POLYMERASE III GAMMA-TAU SUBUNIT"/>
    <property type="match status" value="1"/>
</dbReference>
<dbReference type="CDD" id="cd00009">
    <property type="entry name" value="AAA"/>
    <property type="match status" value="1"/>
</dbReference>
<feature type="compositionally biased region" description="Low complexity" evidence="12">
    <location>
        <begin position="849"/>
        <end position="901"/>
    </location>
</feature>
<dbReference type="Gene3D" id="1.20.272.10">
    <property type="match status" value="1"/>
</dbReference>
<dbReference type="Gene3D" id="3.40.50.300">
    <property type="entry name" value="P-loop containing nucleotide triphosphate hydrolases"/>
    <property type="match status" value="1"/>
</dbReference>
<dbReference type="EC" id="2.7.7.7" evidence="2"/>
<keyword evidence="6" id="KW-0479">Metal-binding</keyword>
<evidence type="ECO:0000259" key="13">
    <source>
        <dbReference type="SMART" id="SM00382"/>
    </source>
</evidence>
<dbReference type="GO" id="GO:0003887">
    <property type="term" value="F:DNA-directed DNA polymerase activity"/>
    <property type="evidence" value="ECO:0007669"/>
    <property type="project" value="UniProtKB-EC"/>
</dbReference>